<organism evidence="2">
    <name type="scientific">uncultured Alphaproteobacteria bacterium</name>
    <dbReference type="NCBI Taxonomy" id="91750"/>
    <lineage>
        <taxon>Bacteria</taxon>
        <taxon>Pseudomonadati</taxon>
        <taxon>Pseudomonadota</taxon>
        <taxon>Alphaproteobacteria</taxon>
        <taxon>environmental samples</taxon>
    </lineage>
</organism>
<dbReference type="InterPro" id="IPR038696">
    <property type="entry name" value="IalB_sf"/>
</dbReference>
<accession>A0A212K8V0</accession>
<name>A0A212K8V0_9PROT</name>
<dbReference type="InterPro" id="IPR010642">
    <property type="entry name" value="Invasion_prot_B"/>
</dbReference>
<feature type="chain" id="PRO_5012126101" description="Invasion associated locus B (IalB) protein" evidence="1">
    <location>
        <begin position="25"/>
        <end position="173"/>
    </location>
</feature>
<gene>
    <name evidence="2" type="ORF">KL86APRO_12344</name>
</gene>
<dbReference type="EMBL" id="FLUO01000001">
    <property type="protein sequence ID" value="SBW08141.1"/>
    <property type="molecule type" value="Genomic_DNA"/>
</dbReference>
<evidence type="ECO:0000256" key="1">
    <source>
        <dbReference type="SAM" id="SignalP"/>
    </source>
</evidence>
<dbReference type="Pfam" id="PF06776">
    <property type="entry name" value="IalB"/>
    <property type="match status" value="1"/>
</dbReference>
<evidence type="ECO:0008006" key="3">
    <source>
        <dbReference type="Google" id="ProtNLM"/>
    </source>
</evidence>
<proteinExistence type="predicted"/>
<dbReference type="Gene3D" id="2.60.40.1880">
    <property type="entry name" value="Invasion associated locus B (IalB) protein"/>
    <property type="match status" value="1"/>
</dbReference>
<sequence length="173" mass="18716">MRFRPKLVSGAALLALLAAAPAVAQTEVRSLGRFGDWSTYTYQENGNPVCYAASSPTRSRGNVKSRGDVFFLVTHRPEYDDVGVVTMVAGYAYAPDTTVTVAVGRAKFRFFTRDETAWANGNDDKTAVRAMKRGSSMTVTGRSKSGTTTTDTFSLMGLTKAYQAISTACKVRN</sequence>
<protein>
    <recommendedName>
        <fullName evidence="3">Invasion associated locus B (IalB) protein</fullName>
    </recommendedName>
</protein>
<keyword evidence="1" id="KW-0732">Signal</keyword>
<reference evidence="2" key="1">
    <citation type="submission" date="2016-04" db="EMBL/GenBank/DDBJ databases">
        <authorList>
            <person name="Evans L.H."/>
            <person name="Alamgir A."/>
            <person name="Owens N."/>
            <person name="Weber N.D."/>
            <person name="Virtaneva K."/>
            <person name="Barbian K."/>
            <person name="Babar A."/>
            <person name="Rosenke K."/>
        </authorList>
    </citation>
    <scope>NUCLEOTIDE SEQUENCE</scope>
    <source>
        <strain evidence="2">86</strain>
    </source>
</reference>
<feature type="signal peptide" evidence="1">
    <location>
        <begin position="1"/>
        <end position="24"/>
    </location>
</feature>
<evidence type="ECO:0000313" key="2">
    <source>
        <dbReference type="EMBL" id="SBW08141.1"/>
    </source>
</evidence>
<dbReference type="AlphaFoldDB" id="A0A212K8V0"/>